<name>A0A1B6NTI9_9ZZZZ</name>
<proteinExistence type="predicted"/>
<sequence>MRGVWEVGLCHRFISVAFWAKRKQRAPVFSCFGFLSGY</sequence>
<gene>
    <name evidence="1" type="ORF">MGSAQ_001832</name>
</gene>
<evidence type="ECO:0000313" key="1">
    <source>
        <dbReference type="EMBL" id="KTF06673.1"/>
    </source>
</evidence>
<dbReference type="EMBL" id="AYSL01001009">
    <property type="protein sequence ID" value="KTF06673.1"/>
    <property type="molecule type" value="Genomic_DNA"/>
</dbReference>
<reference evidence="1" key="1">
    <citation type="submission" date="2013-11" db="EMBL/GenBank/DDBJ databases">
        <title>Microbial diversity, functional groups and degradation webs in Northern and Southern Mediterranean and Red Sea marine crude oil polluted sites.</title>
        <authorList>
            <person name="Daffonchio D."/>
            <person name="Mapelli F."/>
            <person name="Ferrer M."/>
            <person name="Richter M."/>
            <person name="Cherif A."/>
            <person name="Malkawi H.I."/>
            <person name="Yakimov M.M."/>
            <person name="Abdel-Fattah Y.R."/>
            <person name="Blaghen M."/>
            <person name="Golyshin P.N."/>
            <person name="Kalogerakis N."/>
            <person name="Boon N."/>
            <person name="Magagnini M."/>
            <person name="Fava F."/>
        </authorList>
    </citation>
    <scope>NUCLEOTIDE SEQUENCE</scope>
</reference>
<dbReference type="AlphaFoldDB" id="A0A1B6NTI9"/>
<organism evidence="1">
    <name type="scientific">marine sediment metagenome</name>
    <dbReference type="NCBI Taxonomy" id="412755"/>
    <lineage>
        <taxon>unclassified sequences</taxon>
        <taxon>metagenomes</taxon>
        <taxon>ecological metagenomes</taxon>
    </lineage>
</organism>
<protein>
    <submittedName>
        <fullName evidence="1">Uncharacterized protein</fullName>
    </submittedName>
</protein>
<accession>A0A1B6NTI9</accession>
<comment type="caution">
    <text evidence="1">The sequence shown here is derived from an EMBL/GenBank/DDBJ whole genome shotgun (WGS) entry which is preliminary data.</text>
</comment>